<sequence>PCFVPGTCITCYIKFKPKDHQFYEDVIRVHTEDQDKHLIIPLYGYPVVGKLNFPKCINLSAVPLGSSKTHVISLQSSSLTDFDFILQMIENHPCYQVTPMRGKLIAGQTQKIRIKFTPKDYTTCIMKLVLNVSQLNFIPKCCTVTGHSEPGLESNQLKQKFVEEQGQCKTLDASDPTVFQLRPLDRIRSTRMTEKQYTTAGQTKSVSKILGKSTDEKTRTFEMSCPHHVAKLLCGAGKNRSAEHESSLEKRQQQLLTFEAAVRQDTLEEQRNQVRWQAKLGQQPLSTEQRERLQTEWELAWKRYLTSCTDPESTRLREDMKTSGIPLSVPSFQSSEESRPHRPVQQLTKLTTLQPPSFRTQRIPATGWIKRTAILDRLRLGVTRLILRQRASNRLKKLRCLKEKRTSSKATEGESPSDIGAIHIPEDIAKKIGDPLLVTVSQNERACRIPDCWTERTLDTTSSKTGPNSQQTSVFVDILTIEESPLQALQLTAAFVNGQDKPWPVFDLSPPWEWKLSGCEKFDPIEARELAYWTVDEAELQALTVLPFLEQNLPTTDSSGTENSMTTVEPTDPEFPVGTPMNIPEGCFKPQKLGTETLFSLSTNEHLSAWIPSTRTPPVVTSFVQQQFAPIIKSTRFKSTSLHKHSGRLEATERTLNQINNVGAVLQQCTTRSHAYQEMVPLMMEDGLSICGGTPEESESLKAEMAAAEELIADHSATTKLSPPVIAARMRDWINRFPELGQSLWEWIPDDSNLDGRKPTVQGGHLHSQLSSMVIAEVNEKANELKEVNESSEAEELEPTTGADNLMNHTASLEGEIWSQCKSAMFRQ</sequence>
<dbReference type="PANTHER" id="PTHR46500:SF1">
    <property type="entry name" value="CILIA- AND FLAGELLA-ASSOCIATED PROTEIN 221"/>
    <property type="match status" value="1"/>
</dbReference>
<protein>
    <recommendedName>
        <fullName evidence="2">Cep192-like domain-containing protein</fullName>
    </recommendedName>
</protein>
<evidence type="ECO:0000313" key="3">
    <source>
        <dbReference type="EMBL" id="KAF7232513.1"/>
    </source>
</evidence>
<dbReference type="PANTHER" id="PTHR46500">
    <property type="entry name" value="CILIA- AND FLAGELLA-ASSOCIATED PROTEIN 221"/>
    <property type="match status" value="1"/>
</dbReference>
<dbReference type="GO" id="GO:0097729">
    <property type="term" value="C:9+2 motile cilium"/>
    <property type="evidence" value="ECO:0007669"/>
    <property type="project" value="TreeGrafter"/>
</dbReference>
<proteinExistence type="predicted"/>
<dbReference type="GO" id="GO:0044458">
    <property type="term" value="P:motile cilium assembly"/>
    <property type="evidence" value="ECO:0007669"/>
    <property type="project" value="TreeGrafter"/>
</dbReference>
<accession>A0A8S9YBN9</accession>
<gene>
    <name evidence="3" type="ORF">EG68_04633</name>
</gene>
<keyword evidence="4" id="KW-1185">Reference proteome</keyword>
<reference evidence="3" key="1">
    <citation type="submission" date="2019-07" db="EMBL/GenBank/DDBJ databases">
        <title>Annotation for the trematode Paragonimus miyazaki's.</title>
        <authorList>
            <person name="Choi Y.-J."/>
        </authorList>
    </citation>
    <scope>NUCLEOTIDE SEQUENCE</scope>
    <source>
        <strain evidence="3">Japan</strain>
    </source>
</reference>
<feature type="compositionally biased region" description="Polar residues" evidence="1">
    <location>
        <begin position="554"/>
        <end position="569"/>
    </location>
</feature>
<evidence type="ECO:0000313" key="4">
    <source>
        <dbReference type="Proteomes" id="UP000822476"/>
    </source>
</evidence>
<name>A0A8S9YBN9_9TREM</name>
<dbReference type="Proteomes" id="UP000822476">
    <property type="component" value="Unassembled WGS sequence"/>
</dbReference>
<feature type="non-terminal residue" evidence="3">
    <location>
        <position position="1"/>
    </location>
</feature>
<feature type="domain" description="Cep192-like" evidence="2">
    <location>
        <begin position="57"/>
        <end position="136"/>
    </location>
</feature>
<feature type="region of interest" description="Disordered" evidence="1">
    <location>
        <begin position="554"/>
        <end position="577"/>
    </location>
</feature>
<dbReference type="EMBL" id="JTDE01021757">
    <property type="protein sequence ID" value="KAF7232513.1"/>
    <property type="molecule type" value="Genomic_DNA"/>
</dbReference>
<dbReference type="Gene3D" id="2.60.40.10">
    <property type="entry name" value="Immunoglobulins"/>
    <property type="match status" value="1"/>
</dbReference>
<dbReference type="InterPro" id="IPR029676">
    <property type="entry name" value="CFAP221"/>
</dbReference>
<evidence type="ECO:0000259" key="2">
    <source>
        <dbReference type="Pfam" id="PF22067"/>
    </source>
</evidence>
<organism evidence="3 4">
    <name type="scientific">Paragonimus skrjabini miyazakii</name>
    <dbReference type="NCBI Taxonomy" id="59628"/>
    <lineage>
        <taxon>Eukaryota</taxon>
        <taxon>Metazoa</taxon>
        <taxon>Spiralia</taxon>
        <taxon>Lophotrochozoa</taxon>
        <taxon>Platyhelminthes</taxon>
        <taxon>Trematoda</taxon>
        <taxon>Digenea</taxon>
        <taxon>Plagiorchiida</taxon>
        <taxon>Troglotremata</taxon>
        <taxon>Troglotrematidae</taxon>
        <taxon>Paragonimus</taxon>
    </lineage>
</organism>
<dbReference type="GO" id="GO:0003341">
    <property type="term" value="P:cilium movement"/>
    <property type="evidence" value="ECO:0007669"/>
    <property type="project" value="InterPro"/>
</dbReference>
<dbReference type="InterPro" id="IPR054089">
    <property type="entry name" value="Cep192-like_D3"/>
</dbReference>
<dbReference type="OrthoDB" id="5538672at2759"/>
<dbReference type="InterPro" id="IPR013783">
    <property type="entry name" value="Ig-like_fold"/>
</dbReference>
<dbReference type="AlphaFoldDB" id="A0A8S9YBN9"/>
<evidence type="ECO:0000256" key="1">
    <source>
        <dbReference type="SAM" id="MobiDB-lite"/>
    </source>
</evidence>
<comment type="caution">
    <text evidence="3">The sequence shown here is derived from an EMBL/GenBank/DDBJ whole genome shotgun (WGS) entry which is preliminary data.</text>
</comment>
<dbReference type="Pfam" id="PF22067">
    <property type="entry name" value="Cep192_D3"/>
    <property type="match status" value="1"/>
</dbReference>